<accession>A0A7Z0VJ06</accession>
<sequence length="143" mass="15894">MHTTLVRTIYILCLSAFAVSVTAHTPPEDARVFFIGLTDGAVVSTPLKVKFGIERFGIVPAGTKDKRRHTAGHHHLLLDLKQLPDLDQPIPRDDHHIHFDRGETEAVLDLSPGKHTLQLLLGDETHEPHDPPLISEKITITVE</sequence>
<feature type="signal peptide" evidence="1">
    <location>
        <begin position="1"/>
        <end position="23"/>
    </location>
</feature>
<protein>
    <recommendedName>
        <fullName evidence="2">DUF4399 domain-containing protein</fullName>
    </recommendedName>
</protein>
<dbReference type="Pfam" id="PF14347">
    <property type="entry name" value="DUF4399"/>
    <property type="match status" value="1"/>
</dbReference>
<organism evidence="3 4">
    <name type="scientific">Candidatus Thiodiazotropha endolucinida</name>
    <dbReference type="NCBI Taxonomy" id="1655433"/>
    <lineage>
        <taxon>Bacteria</taxon>
        <taxon>Pseudomonadati</taxon>
        <taxon>Pseudomonadota</taxon>
        <taxon>Gammaproteobacteria</taxon>
        <taxon>Chromatiales</taxon>
        <taxon>Sedimenticolaceae</taxon>
        <taxon>Candidatus Thiodiazotropha</taxon>
    </lineage>
</organism>
<feature type="chain" id="PRO_5031455135" description="DUF4399 domain-containing protein" evidence="1">
    <location>
        <begin position="24"/>
        <end position="143"/>
    </location>
</feature>
<proteinExistence type="predicted"/>
<dbReference type="OrthoDB" id="531568at2"/>
<evidence type="ECO:0000313" key="3">
    <source>
        <dbReference type="EMBL" id="ODJ86029.1"/>
    </source>
</evidence>
<keyword evidence="1" id="KW-0732">Signal</keyword>
<feature type="domain" description="DUF4399" evidence="2">
    <location>
        <begin position="49"/>
        <end position="143"/>
    </location>
</feature>
<gene>
    <name evidence="3" type="ORF">CODIS_37450</name>
</gene>
<dbReference type="EMBL" id="MARB01000029">
    <property type="protein sequence ID" value="ODJ86029.1"/>
    <property type="molecule type" value="Genomic_DNA"/>
</dbReference>
<dbReference type="RefSeq" id="WP_069127867.1">
    <property type="nucleotide sequence ID" value="NZ_MARB01000029.1"/>
</dbReference>
<dbReference type="Proteomes" id="UP000094769">
    <property type="component" value="Unassembled WGS sequence"/>
</dbReference>
<evidence type="ECO:0000313" key="4">
    <source>
        <dbReference type="Proteomes" id="UP000094769"/>
    </source>
</evidence>
<name>A0A7Z0VJ06_9GAMM</name>
<comment type="caution">
    <text evidence="3">The sequence shown here is derived from an EMBL/GenBank/DDBJ whole genome shotgun (WGS) entry which is preliminary data.</text>
</comment>
<reference evidence="3 4" key="1">
    <citation type="submission" date="2016-06" db="EMBL/GenBank/DDBJ databases">
        <title>Genome sequence of endosymbiont of Candidatus Endolucinida thiodiazotropha.</title>
        <authorList>
            <person name="Poehlein A."/>
            <person name="Koenig S."/>
            <person name="Heiden S.E."/>
            <person name="Thuermer A."/>
            <person name="Voget S."/>
            <person name="Daniel R."/>
            <person name="Markert S."/>
            <person name="Gros O."/>
            <person name="Schweder T."/>
        </authorList>
    </citation>
    <scope>NUCLEOTIDE SEQUENCE [LARGE SCALE GENOMIC DNA]</scope>
    <source>
        <strain evidence="3 4">COS</strain>
    </source>
</reference>
<dbReference type="AlphaFoldDB" id="A0A7Z0VJ06"/>
<keyword evidence="4" id="KW-1185">Reference proteome</keyword>
<dbReference type="InterPro" id="IPR025512">
    <property type="entry name" value="DUF4399"/>
</dbReference>
<evidence type="ECO:0000256" key="1">
    <source>
        <dbReference type="SAM" id="SignalP"/>
    </source>
</evidence>
<evidence type="ECO:0000259" key="2">
    <source>
        <dbReference type="Pfam" id="PF14347"/>
    </source>
</evidence>